<sequence>MSKTTMKTNPVRQWFQILFGFLFLTLALGVQASNTYSTPNAYPHTGTLSPSEAMKMIREHKNLTVVDVRTREEFEKGHIPGAISVPIQSLPQNMNAIPTGPVLLVCRTGRRAHYAYHLIHDARPAQQLWYLEGRPVYSPDGSYTFQ</sequence>
<evidence type="ECO:0000313" key="3">
    <source>
        <dbReference type="Proteomes" id="UP000005089"/>
    </source>
</evidence>
<dbReference type="HOGENOM" id="CLU_1775599_0_0_4"/>
<dbReference type="PROSITE" id="PS00380">
    <property type="entry name" value="RHODANESE_1"/>
    <property type="match status" value="1"/>
</dbReference>
<name>C3X8H9_OXAFO</name>
<dbReference type="InterPro" id="IPR001307">
    <property type="entry name" value="Thiosulphate_STrfase_CS"/>
</dbReference>
<dbReference type="SUPFAM" id="SSF52821">
    <property type="entry name" value="Rhodanese/Cell cycle control phosphatase"/>
    <property type="match status" value="1"/>
</dbReference>
<proteinExistence type="predicted"/>
<evidence type="ECO:0000313" key="2">
    <source>
        <dbReference type="EMBL" id="EEO29505.1"/>
    </source>
</evidence>
<dbReference type="STRING" id="847.BRW83_1710"/>
<dbReference type="PANTHER" id="PTHR43031:SF1">
    <property type="entry name" value="PYRIDINE NUCLEOTIDE-DISULPHIDE OXIDOREDUCTASE"/>
    <property type="match status" value="1"/>
</dbReference>
<dbReference type="InterPro" id="IPR001763">
    <property type="entry name" value="Rhodanese-like_dom"/>
</dbReference>
<evidence type="ECO:0000259" key="1">
    <source>
        <dbReference type="PROSITE" id="PS50206"/>
    </source>
</evidence>
<reference evidence="2 3" key="1">
    <citation type="submission" date="2009-02" db="EMBL/GenBank/DDBJ databases">
        <title>The Genome Sequence of Oxalobacter formigenes OXCC13.</title>
        <authorList>
            <consortium name="The Broad Institute Genome Sequencing Platform"/>
            <person name="Ward D."/>
            <person name="Young S.K."/>
            <person name="Kodira C.D."/>
            <person name="Zeng Q."/>
            <person name="Koehrsen M."/>
            <person name="Alvarado L."/>
            <person name="Berlin A."/>
            <person name="Borenstein D."/>
            <person name="Chen Z."/>
            <person name="Engels R."/>
            <person name="Freedman E."/>
            <person name="Gellesch M."/>
            <person name="Goldberg J."/>
            <person name="Griggs A."/>
            <person name="Gujja S."/>
            <person name="Heiman D."/>
            <person name="Hepburn T."/>
            <person name="Howarth C."/>
            <person name="Jen D."/>
            <person name="Larson L."/>
            <person name="Lewis B."/>
            <person name="Mehta T."/>
            <person name="Park D."/>
            <person name="Pearson M."/>
            <person name="Roberts A."/>
            <person name="Saif S."/>
            <person name="Shea T."/>
            <person name="Shenoy N."/>
            <person name="Sisk P."/>
            <person name="Stolte C."/>
            <person name="Sykes S."/>
            <person name="Walk T."/>
            <person name="White J."/>
            <person name="Yandava C."/>
            <person name="Allison M.J."/>
            <person name="Lander E."/>
            <person name="Nusbaum C."/>
            <person name="Galagan J."/>
            <person name="Birren B."/>
        </authorList>
    </citation>
    <scope>NUCLEOTIDE SEQUENCE [LARGE SCALE GENOMIC DNA]</scope>
    <source>
        <strain evidence="2 3">OXCC13</strain>
    </source>
</reference>
<dbReference type="SMART" id="SM00450">
    <property type="entry name" value="RHOD"/>
    <property type="match status" value="1"/>
</dbReference>
<dbReference type="Proteomes" id="UP000005089">
    <property type="component" value="Unassembled WGS sequence"/>
</dbReference>
<accession>C3X8H9</accession>
<dbReference type="InterPro" id="IPR036873">
    <property type="entry name" value="Rhodanese-like_dom_sf"/>
</dbReference>
<feature type="domain" description="Rhodanese" evidence="1">
    <location>
        <begin position="59"/>
        <end position="122"/>
    </location>
</feature>
<dbReference type="GO" id="GO:0004792">
    <property type="term" value="F:thiosulfate-cyanide sulfurtransferase activity"/>
    <property type="evidence" value="ECO:0007669"/>
    <property type="project" value="InterPro"/>
</dbReference>
<dbReference type="AlphaFoldDB" id="C3X8H9"/>
<keyword evidence="3" id="KW-1185">Reference proteome</keyword>
<dbReference type="eggNOG" id="COG0607">
    <property type="taxonomic scope" value="Bacteria"/>
</dbReference>
<dbReference type="PANTHER" id="PTHR43031">
    <property type="entry name" value="FAD-DEPENDENT OXIDOREDUCTASE"/>
    <property type="match status" value="1"/>
</dbReference>
<dbReference type="PROSITE" id="PS50206">
    <property type="entry name" value="RHODANESE_3"/>
    <property type="match status" value="1"/>
</dbReference>
<dbReference type="Pfam" id="PF00581">
    <property type="entry name" value="Rhodanese"/>
    <property type="match status" value="1"/>
</dbReference>
<protein>
    <submittedName>
        <fullName evidence="2">Rhodanese-like protein</fullName>
    </submittedName>
</protein>
<dbReference type="Gene3D" id="3.40.250.10">
    <property type="entry name" value="Rhodanese-like domain"/>
    <property type="match status" value="1"/>
</dbReference>
<dbReference type="InterPro" id="IPR050229">
    <property type="entry name" value="GlpE_sulfurtransferase"/>
</dbReference>
<organism evidence="2 3">
    <name type="scientific">Oxalobacter formigenes OXCC13</name>
    <dbReference type="NCBI Taxonomy" id="556269"/>
    <lineage>
        <taxon>Bacteria</taxon>
        <taxon>Pseudomonadati</taxon>
        <taxon>Pseudomonadota</taxon>
        <taxon>Betaproteobacteria</taxon>
        <taxon>Burkholderiales</taxon>
        <taxon>Oxalobacteraceae</taxon>
        <taxon>Oxalobacter</taxon>
    </lineage>
</organism>
<gene>
    <name evidence="2" type="ORF">OFBG_00533</name>
</gene>
<dbReference type="CDD" id="cd00158">
    <property type="entry name" value="RHOD"/>
    <property type="match status" value="1"/>
</dbReference>
<dbReference type="EMBL" id="GG658170">
    <property type="protein sequence ID" value="EEO29505.1"/>
    <property type="molecule type" value="Genomic_DNA"/>
</dbReference>